<dbReference type="PANTHER" id="PTHR39158">
    <property type="entry name" value="OS08G0560600 PROTEIN"/>
    <property type="match status" value="1"/>
</dbReference>
<accession>A0A323URP6</accession>
<reference evidence="2 3" key="1">
    <citation type="submission" date="2018-06" db="EMBL/GenBank/DDBJ databases">
        <title>Azoarcus communis strain SWub3 genome.</title>
        <authorList>
            <person name="Zorraquino Salvo V."/>
            <person name="Toubiana D."/>
            <person name="Blumwald E."/>
        </authorList>
    </citation>
    <scope>NUCLEOTIDE SEQUENCE [LARGE SCALE GENOMIC DNA]</scope>
    <source>
        <strain evidence="2 3">SWub3</strain>
    </source>
</reference>
<name>A0A323URP6_9RHOO</name>
<comment type="caution">
    <text evidence="2">The sequence shown here is derived from an EMBL/GenBank/DDBJ whole genome shotgun (WGS) entry which is preliminary data.</text>
</comment>
<protein>
    <submittedName>
        <fullName evidence="2">DUF1992 domain-containing protein</fullName>
    </submittedName>
</protein>
<evidence type="ECO:0000313" key="2">
    <source>
        <dbReference type="EMBL" id="PZA14911.1"/>
    </source>
</evidence>
<dbReference type="PANTHER" id="PTHR39158:SF1">
    <property type="entry name" value="DNAJ HOMOLOG SUBFAMILY C MEMBER 28"/>
    <property type="match status" value="1"/>
</dbReference>
<keyword evidence="3" id="KW-1185">Reference proteome</keyword>
<dbReference type="Pfam" id="PF09350">
    <property type="entry name" value="DJC28_CD"/>
    <property type="match status" value="1"/>
</dbReference>
<dbReference type="OrthoDB" id="9798476at2"/>
<dbReference type="EMBL" id="QKOE01000020">
    <property type="protein sequence ID" value="PZA14911.1"/>
    <property type="molecule type" value="Genomic_DNA"/>
</dbReference>
<dbReference type="InterPro" id="IPR018961">
    <property type="entry name" value="DnaJ_homolog_subfam-C_membr-28"/>
</dbReference>
<dbReference type="RefSeq" id="WP_110528679.1">
    <property type="nucleotide sequence ID" value="NZ_QKOE01000020.1"/>
</dbReference>
<gene>
    <name evidence="2" type="ORF">DNK49_19585</name>
</gene>
<evidence type="ECO:0000259" key="1">
    <source>
        <dbReference type="Pfam" id="PF09350"/>
    </source>
</evidence>
<dbReference type="Proteomes" id="UP000248259">
    <property type="component" value="Unassembled WGS sequence"/>
</dbReference>
<proteinExistence type="predicted"/>
<feature type="domain" description="DnaJ homologue subfamily C member 28 conserved" evidence="1">
    <location>
        <begin position="7"/>
        <end position="73"/>
    </location>
</feature>
<evidence type="ECO:0000313" key="3">
    <source>
        <dbReference type="Proteomes" id="UP000248259"/>
    </source>
</evidence>
<dbReference type="AlphaFoldDB" id="A0A323URP6"/>
<dbReference type="InterPro" id="IPR052573">
    <property type="entry name" value="DnaJ_C_subfamily_28"/>
</dbReference>
<organism evidence="2 3">
    <name type="scientific">Parazoarcus communis SWub3 = DSM 12120</name>
    <dbReference type="NCBI Taxonomy" id="1121029"/>
    <lineage>
        <taxon>Bacteria</taxon>
        <taxon>Pseudomonadati</taxon>
        <taxon>Pseudomonadota</taxon>
        <taxon>Betaproteobacteria</taxon>
        <taxon>Rhodocyclales</taxon>
        <taxon>Zoogloeaceae</taxon>
        <taxon>Parazoarcus</taxon>
    </lineage>
</organism>
<sequence>MNLFDILAEQRIAEAFRRGEFEHLPGAGRPLMFDDDPLLSPDTRMMNRILKNAGFAPAEVGMRRELATLSAELAALPAGTQRDRLMQRRNHLLLQLAQTPRN</sequence>